<dbReference type="Proteomes" id="UP000054010">
    <property type="component" value="Unassembled WGS sequence"/>
</dbReference>
<dbReference type="SUPFAM" id="SSF52540">
    <property type="entry name" value="P-loop containing nucleoside triphosphate hydrolases"/>
    <property type="match status" value="1"/>
</dbReference>
<dbReference type="Pfam" id="PF00437">
    <property type="entry name" value="T2SSE"/>
    <property type="match status" value="1"/>
</dbReference>
<proteinExistence type="inferred from homology"/>
<protein>
    <submittedName>
        <fullName evidence="3">Type II secretion system protein E</fullName>
    </submittedName>
</protein>
<dbReference type="PANTHER" id="PTHR30486:SF6">
    <property type="entry name" value="TYPE IV PILUS RETRACTATION ATPASE PILT"/>
    <property type="match status" value="1"/>
</dbReference>
<accession>E1IBI6</accession>
<dbReference type="STRING" id="765420.OSCT_0687"/>
<dbReference type="InterPro" id="IPR050921">
    <property type="entry name" value="T4SS_GSP_E_ATPase"/>
</dbReference>
<dbReference type="OrthoDB" id="9810761at2"/>
<dbReference type="HOGENOM" id="CLU_415445_0_0_0"/>
<dbReference type="PROSITE" id="PS00675">
    <property type="entry name" value="SIGMA54_INTERACT_1"/>
    <property type="match status" value="1"/>
</dbReference>
<organism evidence="3 4">
    <name type="scientific">Oscillochloris trichoides DG-6</name>
    <dbReference type="NCBI Taxonomy" id="765420"/>
    <lineage>
        <taxon>Bacteria</taxon>
        <taxon>Bacillati</taxon>
        <taxon>Chloroflexota</taxon>
        <taxon>Chloroflexia</taxon>
        <taxon>Chloroflexales</taxon>
        <taxon>Chloroflexineae</taxon>
        <taxon>Oscillochloridaceae</taxon>
        <taxon>Oscillochloris</taxon>
    </lineage>
</organism>
<dbReference type="InterPro" id="IPR001482">
    <property type="entry name" value="T2SS/T4SS_dom"/>
</dbReference>
<name>E1IBI6_9CHLR</name>
<dbReference type="EMBL" id="ADVR01000012">
    <property type="protein sequence ID" value="EFO81405.1"/>
    <property type="molecule type" value="Genomic_DNA"/>
</dbReference>
<dbReference type="InterPro" id="IPR027417">
    <property type="entry name" value="P-loop_NTPase"/>
</dbReference>
<dbReference type="Gene3D" id="3.40.50.300">
    <property type="entry name" value="P-loop containing nucleotide triphosphate hydrolases"/>
    <property type="match status" value="1"/>
</dbReference>
<keyword evidence="4" id="KW-1185">Reference proteome</keyword>
<dbReference type="AlphaFoldDB" id="E1IBI6"/>
<evidence type="ECO:0000313" key="4">
    <source>
        <dbReference type="Proteomes" id="UP000054010"/>
    </source>
</evidence>
<evidence type="ECO:0000313" key="3">
    <source>
        <dbReference type="EMBL" id="EFO81405.1"/>
    </source>
</evidence>
<dbReference type="PANTHER" id="PTHR30486">
    <property type="entry name" value="TWITCHING MOTILITY PROTEIN PILT"/>
    <property type="match status" value="1"/>
</dbReference>
<reference evidence="3 4" key="1">
    <citation type="journal article" date="2011" name="J. Bacteriol.">
        <title>Draft genome sequence of the anoxygenic filamentous phototrophic bacterium Oscillochloris trichoides subsp. DG-6.</title>
        <authorList>
            <person name="Kuznetsov B.B."/>
            <person name="Ivanovsky R.N."/>
            <person name="Keppen O.I."/>
            <person name="Sukhacheva M.V."/>
            <person name="Bumazhkin B.K."/>
            <person name="Patutina E.O."/>
            <person name="Beletsky A.V."/>
            <person name="Mardanov A.V."/>
            <person name="Baslerov R.V."/>
            <person name="Panteleeva A.N."/>
            <person name="Kolganova T.V."/>
            <person name="Ravin N.V."/>
            <person name="Skryabin K.G."/>
        </authorList>
    </citation>
    <scope>NUCLEOTIDE SEQUENCE [LARGE SCALE GENOMIC DNA]</scope>
    <source>
        <strain evidence="3 4">DG-6</strain>
    </source>
</reference>
<feature type="domain" description="Bacterial type II secretion system protein E" evidence="2">
    <location>
        <begin position="179"/>
        <end position="351"/>
    </location>
</feature>
<dbReference type="InterPro" id="IPR025662">
    <property type="entry name" value="Sigma_54_int_dom_ATP-bd_1"/>
</dbReference>
<dbReference type="Gene3D" id="3.30.450.380">
    <property type="match status" value="1"/>
</dbReference>
<comment type="similarity">
    <text evidence="1">Belongs to the GSP E family.</text>
</comment>
<evidence type="ECO:0000259" key="2">
    <source>
        <dbReference type="Pfam" id="PF00437"/>
    </source>
</evidence>
<dbReference type="GO" id="GO:0016887">
    <property type="term" value="F:ATP hydrolysis activity"/>
    <property type="evidence" value="ECO:0007669"/>
    <property type="project" value="InterPro"/>
</dbReference>
<sequence>MHPTPRSLTVLEDGGLHRISPSIPRTPSALNDPVILQAVREALLERLDPALLDPVSPASQRDPEVLRVLRGLIGAQIEQGYGPLRGLPQDEAALLQLFQEALGWGPAQPYLDDERIQEVKIIGDLIMVQEEGSDFTLVPERFASPRQALDRALILAARLNVPLSRARPQDTLPLAHGTRVHVSIPPCTPEESALICIRRGRRNPWGLDEILNRGACDANVGGLLRLLARAGCSFIIAGETGSGKTALLEALINTWPGEPHVITIEDNTQEIAVRHRAWTRELVQTALEPGAFGRAAREVLRQTPSLVAPGETRAEEAGAILAVAVSGHAVMTTIHARSAQRAVMRFADCAAMPGAYIYAGRREHALEDACDNFHALVHVEKSGGQRYINEILLLNGVEERDGRLRPRTLRLAWAEVGENGIFWQSAASADGDRLLWAGGQQTPAPLARRLQMLQNRDRVRVIASSRALIADALKRAEIAIRAGGSEQALAILRRAWAERRDERLAAAAQRALEIDLATAARYTTIAREIAERARAAMHARDWQAARSAYDEASNNLALYAAYTPAGGWPSLLAQLERAEAHEAAAISAVQRATHAVVQGHSRDAVALLSQFEASNLSATSAISLLSARRAALAQLCAAGEISADALIPVDAALQSYAEAAHA</sequence>
<dbReference type="eggNOG" id="COG4962">
    <property type="taxonomic scope" value="Bacteria"/>
</dbReference>
<evidence type="ECO:0000256" key="1">
    <source>
        <dbReference type="ARBA" id="ARBA00006611"/>
    </source>
</evidence>
<comment type="caution">
    <text evidence="3">The sequence shown here is derived from an EMBL/GenBank/DDBJ whole genome shotgun (WGS) entry which is preliminary data.</text>
</comment>
<gene>
    <name evidence="3" type="ORF">OSCT_0687</name>
</gene>